<evidence type="ECO:0000313" key="4">
    <source>
        <dbReference type="Proteomes" id="UP000663891"/>
    </source>
</evidence>
<reference evidence="2" key="1">
    <citation type="submission" date="2021-02" db="EMBL/GenBank/DDBJ databases">
        <authorList>
            <person name="Nowell W R."/>
        </authorList>
    </citation>
    <scope>NUCLEOTIDE SEQUENCE</scope>
</reference>
<dbReference type="EMBL" id="CAJOAY010015099">
    <property type="protein sequence ID" value="CAF4285979.1"/>
    <property type="molecule type" value="Genomic_DNA"/>
</dbReference>
<gene>
    <name evidence="3" type="ORF">OKA104_LOCUS45443</name>
    <name evidence="2" type="ORF">VCS650_LOCUS43421</name>
</gene>
<feature type="region of interest" description="Disordered" evidence="1">
    <location>
        <begin position="39"/>
        <end position="60"/>
    </location>
</feature>
<dbReference type="EMBL" id="CAJNON010003504">
    <property type="protein sequence ID" value="CAF1524361.1"/>
    <property type="molecule type" value="Genomic_DNA"/>
</dbReference>
<dbReference type="Proteomes" id="UP000663881">
    <property type="component" value="Unassembled WGS sequence"/>
</dbReference>
<feature type="non-terminal residue" evidence="2">
    <location>
        <position position="1"/>
    </location>
</feature>
<accession>A0A815URH8</accession>
<comment type="caution">
    <text evidence="2">The sequence shown here is derived from an EMBL/GenBank/DDBJ whole genome shotgun (WGS) entry which is preliminary data.</text>
</comment>
<dbReference type="Proteomes" id="UP000663891">
    <property type="component" value="Unassembled WGS sequence"/>
</dbReference>
<evidence type="ECO:0000256" key="1">
    <source>
        <dbReference type="SAM" id="MobiDB-lite"/>
    </source>
</evidence>
<evidence type="ECO:0000313" key="3">
    <source>
        <dbReference type="EMBL" id="CAF4285979.1"/>
    </source>
</evidence>
<protein>
    <submittedName>
        <fullName evidence="2">Uncharacterized protein</fullName>
    </submittedName>
</protein>
<dbReference type="AlphaFoldDB" id="A0A815URH8"/>
<name>A0A815URH8_9BILA</name>
<sequence>MRKENDTEVQTKTSPIDTEILQTTNYFTFTKPCQEVPSQRLVTSPLPTGIGMDFPPPPPT</sequence>
<proteinExistence type="predicted"/>
<evidence type="ECO:0000313" key="2">
    <source>
        <dbReference type="EMBL" id="CAF1524361.1"/>
    </source>
</evidence>
<organism evidence="2 4">
    <name type="scientific">Adineta steineri</name>
    <dbReference type="NCBI Taxonomy" id="433720"/>
    <lineage>
        <taxon>Eukaryota</taxon>
        <taxon>Metazoa</taxon>
        <taxon>Spiralia</taxon>
        <taxon>Gnathifera</taxon>
        <taxon>Rotifera</taxon>
        <taxon>Eurotatoria</taxon>
        <taxon>Bdelloidea</taxon>
        <taxon>Adinetida</taxon>
        <taxon>Adinetidae</taxon>
        <taxon>Adineta</taxon>
    </lineage>
</organism>